<name>A0A9P7Z535_9HELO</name>
<dbReference type="InterPro" id="IPR036869">
    <property type="entry name" value="J_dom_sf"/>
</dbReference>
<dbReference type="NCBIfam" id="TIGR00714">
    <property type="entry name" value="hscB"/>
    <property type="match status" value="1"/>
</dbReference>
<dbReference type="InterPro" id="IPR036386">
    <property type="entry name" value="HscB_C_sf"/>
</dbReference>
<accession>A0A9P7Z535</accession>
<dbReference type="GO" id="GO:0005739">
    <property type="term" value="C:mitochondrion"/>
    <property type="evidence" value="ECO:0007669"/>
    <property type="project" value="TreeGrafter"/>
</dbReference>
<dbReference type="EMBL" id="MU253848">
    <property type="protein sequence ID" value="KAG9245426.1"/>
    <property type="molecule type" value="Genomic_DNA"/>
</dbReference>
<comment type="caution">
    <text evidence="4">The sequence shown here is derived from an EMBL/GenBank/DDBJ whole genome shotgun (WGS) entry which is preliminary data.</text>
</comment>
<keyword evidence="2" id="KW-0143">Chaperone</keyword>
<dbReference type="AlphaFoldDB" id="A0A9P7Z535"/>
<dbReference type="OrthoDB" id="448954at2759"/>
<organism evidence="4 5">
    <name type="scientific">Calycina marina</name>
    <dbReference type="NCBI Taxonomy" id="1763456"/>
    <lineage>
        <taxon>Eukaryota</taxon>
        <taxon>Fungi</taxon>
        <taxon>Dikarya</taxon>
        <taxon>Ascomycota</taxon>
        <taxon>Pezizomycotina</taxon>
        <taxon>Leotiomycetes</taxon>
        <taxon>Helotiales</taxon>
        <taxon>Pezizellaceae</taxon>
        <taxon>Calycina</taxon>
    </lineage>
</organism>
<keyword evidence="5" id="KW-1185">Reference proteome</keyword>
<dbReference type="PANTHER" id="PTHR14021:SF15">
    <property type="entry name" value="IRON-SULFUR CLUSTER CO-CHAPERONE PROTEIN HSCB"/>
    <property type="match status" value="1"/>
</dbReference>
<comment type="similarity">
    <text evidence="1">Belongs to the HscB family.</text>
</comment>
<dbReference type="PANTHER" id="PTHR14021">
    <property type="entry name" value="IRON-SULFUR CLUSTER CO-CHAPERONE PROTEIN HSCB"/>
    <property type="match status" value="1"/>
</dbReference>
<dbReference type="InterPro" id="IPR009073">
    <property type="entry name" value="HscB_oligo_C"/>
</dbReference>
<dbReference type="Pfam" id="PF07743">
    <property type="entry name" value="HSCB_C"/>
    <property type="match status" value="1"/>
</dbReference>
<dbReference type="GO" id="GO:0051087">
    <property type="term" value="F:protein-folding chaperone binding"/>
    <property type="evidence" value="ECO:0007669"/>
    <property type="project" value="InterPro"/>
</dbReference>
<gene>
    <name evidence="4" type="ORF">BJ878DRAFT_581997</name>
</gene>
<dbReference type="GO" id="GO:0051259">
    <property type="term" value="P:protein complex oligomerization"/>
    <property type="evidence" value="ECO:0007669"/>
    <property type="project" value="InterPro"/>
</dbReference>
<sequence length="183" mass="20935">MHTITLLRIRLSSTTPPRTHYELFPKALPNGPPPSGPFPINLRALRAEFLQLQAKSHPDLHPISLKTRAEATSALINEAYNTLQSPLARAQYLLSLKGMDVSEDESAKIEDPAFLTEVMDVQERIEEIEEGELEEMVRENEERISKCEGKLERCFGDDDLEGARREAVRLRYWVNVRGTLHEW</sequence>
<feature type="domain" description="Co-chaperone HscB C-terminal oligomerisation" evidence="3">
    <location>
        <begin position="110"/>
        <end position="179"/>
    </location>
</feature>
<protein>
    <recommendedName>
        <fullName evidence="3">Co-chaperone HscB C-terminal oligomerisation domain-containing protein</fullName>
    </recommendedName>
</protein>
<proteinExistence type="inferred from homology"/>
<dbReference type="Gene3D" id="1.20.1280.20">
    <property type="entry name" value="HscB, C-terminal domain"/>
    <property type="match status" value="1"/>
</dbReference>
<dbReference type="SUPFAM" id="SSF46565">
    <property type="entry name" value="Chaperone J-domain"/>
    <property type="match status" value="1"/>
</dbReference>
<dbReference type="SUPFAM" id="SSF47144">
    <property type="entry name" value="HSC20 (HSCB), C-terminal oligomerisation domain"/>
    <property type="match status" value="1"/>
</dbReference>
<reference evidence="4" key="1">
    <citation type="journal article" date="2021" name="IMA Fungus">
        <title>Genomic characterization of three marine fungi, including Emericellopsis atlantica sp. nov. with signatures of a generalist lifestyle and marine biomass degradation.</title>
        <authorList>
            <person name="Hagestad O.C."/>
            <person name="Hou L."/>
            <person name="Andersen J.H."/>
            <person name="Hansen E.H."/>
            <person name="Altermark B."/>
            <person name="Li C."/>
            <person name="Kuhnert E."/>
            <person name="Cox R.J."/>
            <person name="Crous P.W."/>
            <person name="Spatafora J.W."/>
            <person name="Lail K."/>
            <person name="Amirebrahimi M."/>
            <person name="Lipzen A."/>
            <person name="Pangilinan J."/>
            <person name="Andreopoulos W."/>
            <person name="Hayes R.D."/>
            <person name="Ng V."/>
            <person name="Grigoriev I.V."/>
            <person name="Jackson S.A."/>
            <person name="Sutton T.D.S."/>
            <person name="Dobson A.D.W."/>
            <person name="Rama T."/>
        </authorList>
    </citation>
    <scope>NUCLEOTIDE SEQUENCE</scope>
    <source>
        <strain evidence="4">TRa3180A</strain>
    </source>
</reference>
<dbReference type="Gene3D" id="1.10.287.110">
    <property type="entry name" value="DnaJ domain"/>
    <property type="match status" value="1"/>
</dbReference>
<dbReference type="GO" id="GO:0001671">
    <property type="term" value="F:ATPase activator activity"/>
    <property type="evidence" value="ECO:0007669"/>
    <property type="project" value="InterPro"/>
</dbReference>
<evidence type="ECO:0000313" key="5">
    <source>
        <dbReference type="Proteomes" id="UP000887226"/>
    </source>
</evidence>
<dbReference type="InterPro" id="IPR004640">
    <property type="entry name" value="HscB"/>
</dbReference>
<dbReference type="GO" id="GO:0044571">
    <property type="term" value="P:[2Fe-2S] cluster assembly"/>
    <property type="evidence" value="ECO:0007669"/>
    <property type="project" value="InterPro"/>
</dbReference>
<evidence type="ECO:0000256" key="1">
    <source>
        <dbReference type="ARBA" id="ARBA00010476"/>
    </source>
</evidence>
<evidence type="ECO:0000256" key="2">
    <source>
        <dbReference type="ARBA" id="ARBA00023186"/>
    </source>
</evidence>
<evidence type="ECO:0000259" key="3">
    <source>
        <dbReference type="Pfam" id="PF07743"/>
    </source>
</evidence>
<evidence type="ECO:0000313" key="4">
    <source>
        <dbReference type="EMBL" id="KAG9245426.1"/>
    </source>
</evidence>
<dbReference type="Proteomes" id="UP000887226">
    <property type="component" value="Unassembled WGS sequence"/>
</dbReference>